<reference evidence="1" key="1">
    <citation type="submission" date="2019-04" db="EMBL/GenBank/DDBJ databases">
        <title>Microbes associate with the intestines of laboratory mice.</title>
        <authorList>
            <person name="Navarre W."/>
            <person name="Wong E."/>
            <person name="Huang K."/>
            <person name="Tropini C."/>
            <person name="Ng K."/>
            <person name="Yu B."/>
        </authorList>
    </citation>
    <scope>NUCLEOTIDE SEQUENCE</scope>
    <source>
        <strain evidence="1">NM04_E33</strain>
    </source>
</reference>
<gene>
    <name evidence="1" type="ORF">E5331_15585</name>
</gene>
<proteinExistence type="predicted"/>
<sequence>MNKKVNADDVTAYCDAFLAPCRIPGGGRQVRISDKTARQISLIIHLSGVETATIGGFVENVISRHLSTHEDVVKAMLTNPPVLKIPKQ</sequence>
<keyword evidence="2" id="KW-1185">Reference proteome</keyword>
<name>A0AC61RGJ9_9BACT</name>
<evidence type="ECO:0000313" key="1">
    <source>
        <dbReference type="EMBL" id="TGY77226.1"/>
    </source>
</evidence>
<protein>
    <submittedName>
        <fullName evidence="1">DUF3408 domain-containing protein</fullName>
    </submittedName>
</protein>
<dbReference type="EMBL" id="SRYB01000028">
    <property type="protein sequence ID" value="TGY77226.1"/>
    <property type="molecule type" value="Genomic_DNA"/>
</dbReference>
<dbReference type="Proteomes" id="UP000306319">
    <property type="component" value="Unassembled WGS sequence"/>
</dbReference>
<accession>A0AC61RGJ9</accession>
<comment type="caution">
    <text evidence="1">The sequence shown here is derived from an EMBL/GenBank/DDBJ whole genome shotgun (WGS) entry which is preliminary data.</text>
</comment>
<organism evidence="1 2">
    <name type="scientific">Lepagella muris</name>
    <dbReference type="NCBI Taxonomy" id="3032870"/>
    <lineage>
        <taxon>Bacteria</taxon>
        <taxon>Pseudomonadati</taxon>
        <taxon>Bacteroidota</taxon>
        <taxon>Bacteroidia</taxon>
        <taxon>Bacteroidales</taxon>
        <taxon>Muribaculaceae</taxon>
        <taxon>Lepagella</taxon>
    </lineage>
</organism>
<evidence type="ECO:0000313" key="2">
    <source>
        <dbReference type="Proteomes" id="UP000306319"/>
    </source>
</evidence>